<dbReference type="Proteomes" id="UP000308917">
    <property type="component" value="Unassembled WGS sequence"/>
</dbReference>
<keyword evidence="1" id="KW-1133">Transmembrane helix</keyword>
<dbReference type="OrthoDB" id="9780358at2"/>
<feature type="transmembrane region" description="Helical" evidence="1">
    <location>
        <begin position="675"/>
        <end position="692"/>
    </location>
</feature>
<evidence type="ECO:0000256" key="1">
    <source>
        <dbReference type="SAM" id="Phobius"/>
    </source>
</evidence>
<feature type="transmembrane region" description="Helical" evidence="1">
    <location>
        <begin position="753"/>
        <end position="771"/>
    </location>
</feature>
<gene>
    <name evidence="2" type="ORF">E9531_07890</name>
</gene>
<evidence type="ECO:0008006" key="4">
    <source>
        <dbReference type="Google" id="ProtNLM"/>
    </source>
</evidence>
<sequence length="821" mass="90150">MSSTDSIPSTPPCYPQTWLRWLAALWLLAVLMLAWNQWNFWHAPKISTDVFAALPSDRQSTFSNQALQHIAQSNERRIMVLAGANNWEQAQVAAVQFKAHITAIEPTLTILNAEHDASNLIDFYTPWRDALLTDAQRSTLGSADVSALSQQALARLYGLGQMQVTNWLRDPLGLWTDWWRQQSSMTSARPQNGFLRIDDSATEKTYAALLLEIPDSAFRFDGHRRWMDAIELAKKQVHNDLAATSEGANIPIKWLFAGIPLLAEDGAADGYAEMNTIGLGSFIAVIVLTLLAFFALRPIALISLSLAIGCAAGVWATVAVFGEIHVLTIVFGASLVGVAEDFGIHYFASRLQPSAASRWVLMRRLLPGLFMALITSVIGYAVLAIVPFPGLRQMAVFSAVGLIAAFITVVCWFPVLDRAKSLHEGAIARALVNSLEHIPALSLRKALLLSLCVGIVSALAMTQLRVSDDLRSLQPQASELMGQQIEASRLLHLPSMVQFVLVQGSSEQQVLEREEALQHQLAQWQQERPKDIAPFKLQMLSSWIPSIAMQHTNRNLVTELEKNVLSRVAAALDETLERPAFASSALTLQEWLNAPVSASIRTQWLGLQSDGQFASVVLLAAQDNGLARSRDHLLWLANKIQNAQEDGSLQGVTWVDRIADISDLMQHFRVQMSQLLLIGHLLVLLALAWRFGQDAWRAWLPCALASSLCIAILAIIGQPIQLFHILALLLLLGMGVDFGTFMVEHKGKEQGHAWLAVVIGGVVTIHSFGLLGLSKTPALHAFGTTLLIGLPLSVIFSALLRPAPSLHTQAYRPFFSRGVSS</sequence>
<dbReference type="RefSeq" id="WP_136573205.1">
    <property type="nucleotide sequence ID" value="NZ_STFG01000006.1"/>
</dbReference>
<accession>A0A4S8F7G1</accession>
<dbReference type="Gene3D" id="1.20.1640.10">
    <property type="entry name" value="Multidrug efflux transporter AcrB transmembrane domain"/>
    <property type="match status" value="2"/>
</dbReference>
<dbReference type="GO" id="GO:0005886">
    <property type="term" value="C:plasma membrane"/>
    <property type="evidence" value="ECO:0007669"/>
    <property type="project" value="TreeGrafter"/>
</dbReference>
<dbReference type="EMBL" id="STFG01000006">
    <property type="protein sequence ID" value="THU02585.1"/>
    <property type="molecule type" value="Genomic_DNA"/>
</dbReference>
<feature type="transmembrane region" description="Helical" evidence="1">
    <location>
        <begin position="368"/>
        <end position="388"/>
    </location>
</feature>
<feature type="transmembrane region" description="Helical" evidence="1">
    <location>
        <begin position="723"/>
        <end position="741"/>
    </location>
</feature>
<feature type="transmembrane region" description="Helical" evidence="1">
    <location>
        <begin position="395"/>
        <end position="415"/>
    </location>
</feature>
<comment type="caution">
    <text evidence="2">The sequence shown here is derived from an EMBL/GenBank/DDBJ whole genome shotgun (WGS) entry which is preliminary data.</text>
</comment>
<feature type="transmembrane region" description="Helical" evidence="1">
    <location>
        <begin position="277"/>
        <end position="296"/>
    </location>
</feature>
<feature type="transmembrane region" description="Helical" evidence="1">
    <location>
        <begin position="329"/>
        <end position="348"/>
    </location>
</feature>
<keyword evidence="1" id="KW-0812">Transmembrane</keyword>
<keyword evidence="3" id="KW-1185">Reference proteome</keyword>
<evidence type="ECO:0000313" key="2">
    <source>
        <dbReference type="EMBL" id="THU02585.1"/>
    </source>
</evidence>
<dbReference type="PANTHER" id="PTHR33406:SF13">
    <property type="entry name" value="MEMBRANE PROTEIN YDFJ"/>
    <property type="match status" value="1"/>
</dbReference>
<feature type="transmembrane region" description="Helical" evidence="1">
    <location>
        <begin position="18"/>
        <end position="35"/>
    </location>
</feature>
<reference evidence="2 3" key="1">
    <citation type="journal article" date="2015" name="Antonie Van Leeuwenhoek">
        <title>Lampropedia puyangensis sp. nov., isolated from symptomatic bark of Populus ? euramericana canker and emended description of Lampropedia hyalina (Ehrenberg 1832) Lee et al. 2004.</title>
        <authorList>
            <person name="Li Y."/>
            <person name="Wang T."/>
            <person name="Piao C.G."/>
            <person name="Wang L.F."/>
            <person name="Tian G.Z."/>
            <person name="Zhu T.H."/>
            <person name="Guo M.W."/>
        </authorList>
    </citation>
    <scope>NUCLEOTIDE SEQUENCE [LARGE SCALE GENOMIC DNA]</scope>
    <source>
        <strain evidence="2 3">2-bin</strain>
    </source>
</reference>
<proteinExistence type="predicted"/>
<name>A0A4S8F7G1_9BURK</name>
<protein>
    <recommendedName>
        <fullName evidence="4">Membrane transport protein MMPL domain-containing protein</fullName>
    </recommendedName>
</protein>
<feature type="transmembrane region" description="Helical" evidence="1">
    <location>
        <begin position="698"/>
        <end position="716"/>
    </location>
</feature>
<dbReference type="PANTHER" id="PTHR33406">
    <property type="entry name" value="MEMBRANE PROTEIN MJ1562-RELATED"/>
    <property type="match status" value="1"/>
</dbReference>
<evidence type="ECO:0000313" key="3">
    <source>
        <dbReference type="Proteomes" id="UP000308917"/>
    </source>
</evidence>
<dbReference type="SUPFAM" id="SSF82866">
    <property type="entry name" value="Multidrug efflux transporter AcrB transmembrane domain"/>
    <property type="match status" value="2"/>
</dbReference>
<feature type="transmembrane region" description="Helical" evidence="1">
    <location>
        <begin position="302"/>
        <end position="322"/>
    </location>
</feature>
<dbReference type="AlphaFoldDB" id="A0A4S8F7G1"/>
<dbReference type="InterPro" id="IPR050545">
    <property type="entry name" value="Mycobact_MmpL"/>
</dbReference>
<keyword evidence="1" id="KW-0472">Membrane</keyword>
<feature type="transmembrane region" description="Helical" evidence="1">
    <location>
        <begin position="778"/>
        <end position="800"/>
    </location>
</feature>
<organism evidence="2 3">
    <name type="scientific">Lampropedia puyangensis</name>
    <dbReference type="NCBI Taxonomy" id="1330072"/>
    <lineage>
        <taxon>Bacteria</taxon>
        <taxon>Pseudomonadati</taxon>
        <taxon>Pseudomonadota</taxon>
        <taxon>Betaproteobacteria</taxon>
        <taxon>Burkholderiales</taxon>
        <taxon>Comamonadaceae</taxon>
        <taxon>Lampropedia</taxon>
    </lineage>
</organism>